<protein>
    <submittedName>
        <fullName evidence="1">Uncharacterized protein</fullName>
    </submittedName>
</protein>
<organism evidence="1 2">
    <name type="scientific">Anisodus acutangulus</name>
    <dbReference type="NCBI Taxonomy" id="402998"/>
    <lineage>
        <taxon>Eukaryota</taxon>
        <taxon>Viridiplantae</taxon>
        <taxon>Streptophyta</taxon>
        <taxon>Embryophyta</taxon>
        <taxon>Tracheophyta</taxon>
        <taxon>Spermatophyta</taxon>
        <taxon>Magnoliopsida</taxon>
        <taxon>eudicotyledons</taxon>
        <taxon>Gunneridae</taxon>
        <taxon>Pentapetalae</taxon>
        <taxon>asterids</taxon>
        <taxon>lamiids</taxon>
        <taxon>Solanales</taxon>
        <taxon>Solanaceae</taxon>
        <taxon>Solanoideae</taxon>
        <taxon>Hyoscyameae</taxon>
        <taxon>Anisodus</taxon>
    </lineage>
</organism>
<reference evidence="2" key="1">
    <citation type="journal article" date="2023" name="Proc. Natl. Acad. Sci. U.S.A.">
        <title>Genomic and structural basis for evolution of tropane alkaloid biosynthesis.</title>
        <authorList>
            <person name="Wanga Y.-J."/>
            <person name="Taina T."/>
            <person name="Yua J.-Y."/>
            <person name="Lia J."/>
            <person name="Xua B."/>
            <person name="Chenc J."/>
            <person name="D'Auriad J.C."/>
            <person name="Huanga J.-P."/>
            <person name="Huanga S.-X."/>
        </authorList>
    </citation>
    <scope>NUCLEOTIDE SEQUENCE [LARGE SCALE GENOMIC DNA]</scope>
    <source>
        <strain evidence="2">cv. KIB-2019</strain>
    </source>
</reference>
<sequence>MSEKAKKKDKERTLKEKVQTPASKFGIIHGLTVEVEKVDVPVVEPEKVNVPADELEKVVPVTVAKVEKAPKVIASVAQVKKTLEVIMPAALDEKTTNVLAQVNGKVVLVEVEVYSEKVVEGVITQINASLDN</sequence>
<evidence type="ECO:0000313" key="1">
    <source>
        <dbReference type="EMBL" id="KAJ8558050.1"/>
    </source>
</evidence>
<dbReference type="AlphaFoldDB" id="A0A9Q1ME52"/>
<proteinExistence type="predicted"/>
<name>A0A9Q1ME52_9SOLA</name>
<evidence type="ECO:0000313" key="2">
    <source>
        <dbReference type="Proteomes" id="UP001152561"/>
    </source>
</evidence>
<comment type="caution">
    <text evidence="1">The sequence shown here is derived from an EMBL/GenBank/DDBJ whole genome shotgun (WGS) entry which is preliminary data.</text>
</comment>
<dbReference type="EMBL" id="JAJAGQ010000007">
    <property type="protein sequence ID" value="KAJ8558050.1"/>
    <property type="molecule type" value="Genomic_DNA"/>
</dbReference>
<dbReference type="Proteomes" id="UP001152561">
    <property type="component" value="Unassembled WGS sequence"/>
</dbReference>
<gene>
    <name evidence="1" type="ORF">K7X08_004816</name>
</gene>
<accession>A0A9Q1ME52</accession>
<keyword evidence="2" id="KW-1185">Reference proteome</keyword>